<dbReference type="AlphaFoldDB" id="A0A0G1RPX2"/>
<reference evidence="9 10" key="1">
    <citation type="journal article" date="2015" name="Nature">
        <title>rRNA introns, odd ribosomes, and small enigmatic genomes across a large radiation of phyla.</title>
        <authorList>
            <person name="Brown C.T."/>
            <person name="Hug L.A."/>
            <person name="Thomas B.C."/>
            <person name="Sharon I."/>
            <person name="Castelle C.J."/>
            <person name="Singh A."/>
            <person name="Wilkins M.J."/>
            <person name="Williams K.H."/>
            <person name="Banfield J.F."/>
        </authorList>
    </citation>
    <scope>NUCLEOTIDE SEQUENCE [LARGE SCALE GENOMIC DNA]</scope>
</reference>
<comment type="similarity">
    <text evidence="2">Belongs to the autoinducer-2 exporter (AI-2E) (TC 2.A.86) family.</text>
</comment>
<dbReference type="Proteomes" id="UP000034643">
    <property type="component" value="Unassembled WGS sequence"/>
</dbReference>
<evidence type="ECO:0000256" key="4">
    <source>
        <dbReference type="ARBA" id="ARBA00022475"/>
    </source>
</evidence>
<evidence type="ECO:0000256" key="7">
    <source>
        <dbReference type="ARBA" id="ARBA00023136"/>
    </source>
</evidence>
<name>A0A0G1RPX2_9BACT</name>
<sequence length="325" mass="35116">MPRKIEISHRTIIFAVLFLIFLWLLYYIRDLILELFVALLIMAILNPLVTRLSKFKIPRAISVFIVYLVVFGVFGAAIAGIIPPLVEQTTSFVNNLPKYLSSLGIGGYINEQITGQLLSQLGAIPGQIVKVGISVFSNVVAVITVLILAFYLLLARNKLEDQLGLFFGDDKKRELGRIIDLLESRLGGWARGALTLMALVGVSNYIGLVILGIPFALPLAILSGLLEIIPYLGPVVAAIPAVIIGLSISPLMGLAVAALAFLIQQLENYLFVPKVMEKSAGVSPIVTLLSLAVGFRIAGVVGVVISVPVVLTVQVLLSKYLFPKD</sequence>
<keyword evidence="6 8" id="KW-1133">Transmembrane helix</keyword>
<evidence type="ECO:0008006" key="11">
    <source>
        <dbReference type="Google" id="ProtNLM"/>
    </source>
</evidence>
<protein>
    <recommendedName>
        <fullName evidence="11">Permease</fullName>
    </recommendedName>
</protein>
<keyword evidence="5 8" id="KW-0812">Transmembrane</keyword>
<accession>A0A0G1RPX2</accession>
<evidence type="ECO:0000256" key="6">
    <source>
        <dbReference type="ARBA" id="ARBA00022989"/>
    </source>
</evidence>
<feature type="transmembrane region" description="Helical" evidence="8">
    <location>
        <begin position="284"/>
        <end position="317"/>
    </location>
</feature>
<feature type="transmembrane region" description="Helical" evidence="8">
    <location>
        <begin position="7"/>
        <end position="25"/>
    </location>
</feature>
<dbReference type="PANTHER" id="PTHR21716">
    <property type="entry name" value="TRANSMEMBRANE PROTEIN"/>
    <property type="match status" value="1"/>
</dbReference>
<keyword evidence="7 8" id="KW-0472">Membrane</keyword>
<evidence type="ECO:0000256" key="1">
    <source>
        <dbReference type="ARBA" id="ARBA00004651"/>
    </source>
</evidence>
<comment type="subcellular location">
    <subcellularLocation>
        <location evidence="1">Cell membrane</location>
        <topology evidence="1">Multi-pass membrane protein</topology>
    </subcellularLocation>
</comment>
<keyword evidence="3" id="KW-0813">Transport</keyword>
<gene>
    <name evidence="9" type="ORF">UX34_C0018G0008</name>
</gene>
<evidence type="ECO:0000313" key="10">
    <source>
        <dbReference type="Proteomes" id="UP000034643"/>
    </source>
</evidence>
<evidence type="ECO:0000256" key="8">
    <source>
        <dbReference type="SAM" id="Phobius"/>
    </source>
</evidence>
<feature type="transmembrane region" description="Helical" evidence="8">
    <location>
        <begin position="237"/>
        <end position="263"/>
    </location>
</feature>
<feature type="transmembrane region" description="Helical" evidence="8">
    <location>
        <begin position="194"/>
        <end position="217"/>
    </location>
</feature>
<proteinExistence type="inferred from homology"/>
<keyword evidence="4" id="KW-1003">Cell membrane</keyword>
<organism evidence="9 10">
    <name type="scientific">Candidatus Woesebacteria bacterium GW2011_GWF1_46_13</name>
    <dbReference type="NCBI Taxonomy" id="1618602"/>
    <lineage>
        <taxon>Bacteria</taxon>
        <taxon>Candidatus Woeseibacteriota</taxon>
    </lineage>
</organism>
<evidence type="ECO:0000256" key="2">
    <source>
        <dbReference type="ARBA" id="ARBA00009773"/>
    </source>
</evidence>
<evidence type="ECO:0000256" key="3">
    <source>
        <dbReference type="ARBA" id="ARBA00022448"/>
    </source>
</evidence>
<dbReference type="GO" id="GO:0005886">
    <property type="term" value="C:plasma membrane"/>
    <property type="evidence" value="ECO:0007669"/>
    <property type="project" value="UniProtKB-SubCell"/>
</dbReference>
<comment type="caution">
    <text evidence="9">The sequence shown here is derived from an EMBL/GenBank/DDBJ whole genome shotgun (WGS) entry which is preliminary data.</text>
</comment>
<dbReference type="GO" id="GO:0055085">
    <property type="term" value="P:transmembrane transport"/>
    <property type="evidence" value="ECO:0007669"/>
    <property type="project" value="TreeGrafter"/>
</dbReference>
<evidence type="ECO:0000256" key="5">
    <source>
        <dbReference type="ARBA" id="ARBA00022692"/>
    </source>
</evidence>
<evidence type="ECO:0000313" key="9">
    <source>
        <dbReference type="EMBL" id="KKU22960.1"/>
    </source>
</evidence>
<dbReference type="InterPro" id="IPR002549">
    <property type="entry name" value="AI-2E-like"/>
</dbReference>
<dbReference type="EMBL" id="LCLV01000018">
    <property type="protein sequence ID" value="KKU22960.1"/>
    <property type="molecule type" value="Genomic_DNA"/>
</dbReference>
<feature type="transmembrane region" description="Helical" evidence="8">
    <location>
        <begin position="61"/>
        <end position="82"/>
    </location>
</feature>
<feature type="transmembrane region" description="Helical" evidence="8">
    <location>
        <begin position="31"/>
        <end position="49"/>
    </location>
</feature>
<dbReference type="Pfam" id="PF01594">
    <property type="entry name" value="AI-2E_transport"/>
    <property type="match status" value="2"/>
</dbReference>
<feature type="transmembrane region" description="Helical" evidence="8">
    <location>
        <begin position="135"/>
        <end position="154"/>
    </location>
</feature>
<dbReference type="PANTHER" id="PTHR21716:SF53">
    <property type="entry name" value="PERMEASE PERM-RELATED"/>
    <property type="match status" value="1"/>
</dbReference>